<organism evidence="2 3">
    <name type="scientific">Symbiodinium necroappetens</name>
    <dbReference type="NCBI Taxonomy" id="1628268"/>
    <lineage>
        <taxon>Eukaryota</taxon>
        <taxon>Sar</taxon>
        <taxon>Alveolata</taxon>
        <taxon>Dinophyceae</taxon>
        <taxon>Suessiales</taxon>
        <taxon>Symbiodiniaceae</taxon>
        <taxon>Symbiodinium</taxon>
    </lineage>
</organism>
<evidence type="ECO:0000313" key="2">
    <source>
        <dbReference type="EMBL" id="CAE7509214.1"/>
    </source>
</evidence>
<dbReference type="OrthoDB" id="411864at2759"/>
<feature type="region of interest" description="Disordered" evidence="1">
    <location>
        <begin position="241"/>
        <end position="289"/>
    </location>
</feature>
<evidence type="ECO:0000313" key="3">
    <source>
        <dbReference type="Proteomes" id="UP000601435"/>
    </source>
</evidence>
<sequence length="361" mass="38734">MIACRGDDPLSAQCLGAILPKRIRLILSISKCKRDMMCDVANSLDVSSNLWPSALDESKAWAGYSNEPMKVPLPQYAEEKQSSLGLSGPPSQVFIPMPQCPETGRVLRFQDTLGMPGSPSDHFDATAETPGSVVTRAGNRVSFPPGLDPPVNTPSHGSTLHADGTCKPCAWFWKPGSCQNGKDCMHCHLCPKDELKTRKKAKSAFMRLGLTTPKPTAEETAAVQLALSSFCMSPKAKEKADCETSEQGSTAASTSEREYSEGSTSPRLPPGLPPGLPTGATETKLASQGSDLHGSGNCRPCAWFWKPTGCLNGEECRHCHMCPPGEVKSRKKNKLAMLRLGLATPTAAQQDSFFMDSPTHA</sequence>
<evidence type="ECO:0000256" key="1">
    <source>
        <dbReference type="SAM" id="MobiDB-lite"/>
    </source>
</evidence>
<feature type="compositionally biased region" description="Polar residues" evidence="1">
    <location>
        <begin position="280"/>
        <end position="289"/>
    </location>
</feature>
<gene>
    <name evidence="2" type="primary">GekBS024P</name>
    <name evidence="2" type="ORF">SNEC2469_LOCUS14536</name>
</gene>
<feature type="compositionally biased region" description="Polar residues" evidence="1">
    <location>
        <begin position="245"/>
        <end position="254"/>
    </location>
</feature>
<proteinExistence type="predicted"/>
<dbReference type="AlphaFoldDB" id="A0A812T7B9"/>
<reference evidence="2" key="1">
    <citation type="submission" date="2021-02" db="EMBL/GenBank/DDBJ databases">
        <authorList>
            <person name="Dougan E. K."/>
            <person name="Rhodes N."/>
            <person name="Thang M."/>
            <person name="Chan C."/>
        </authorList>
    </citation>
    <scope>NUCLEOTIDE SEQUENCE</scope>
</reference>
<keyword evidence="3" id="KW-1185">Reference proteome</keyword>
<dbReference type="EMBL" id="CAJNJA010023308">
    <property type="protein sequence ID" value="CAE7509214.1"/>
    <property type="molecule type" value="Genomic_DNA"/>
</dbReference>
<name>A0A812T7B9_9DINO</name>
<comment type="caution">
    <text evidence="2">The sequence shown here is derived from an EMBL/GenBank/DDBJ whole genome shotgun (WGS) entry which is preliminary data.</text>
</comment>
<feature type="compositionally biased region" description="Pro residues" evidence="1">
    <location>
        <begin position="267"/>
        <end position="276"/>
    </location>
</feature>
<accession>A0A812T7B9</accession>
<protein>
    <submittedName>
        <fullName evidence="2">GekBS024P protein</fullName>
    </submittedName>
</protein>
<dbReference type="Proteomes" id="UP000601435">
    <property type="component" value="Unassembled WGS sequence"/>
</dbReference>